<comment type="caution">
    <text evidence="2">The sequence shown here is derived from an EMBL/GenBank/DDBJ whole genome shotgun (WGS) entry which is preliminary data.</text>
</comment>
<feature type="transmembrane region" description="Helical" evidence="1">
    <location>
        <begin position="174"/>
        <end position="192"/>
    </location>
</feature>
<reference evidence="2 3" key="1">
    <citation type="journal article" date="2016" name="Nat. Commun.">
        <title>Thousands of microbial genomes shed light on interconnected biogeochemical processes in an aquifer system.</title>
        <authorList>
            <person name="Anantharaman K."/>
            <person name="Brown C.T."/>
            <person name="Hug L.A."/>
            <person name="Sharon I."/>
            <person name="Castelle C.J."/>
            <person name="Probst A.J."/>
            <person name="Thomas B.C."/>
            <person name="Singh A."/>
            <person name="Wilkins M.J."/>
            <person name="Karaoz U."/>
            <person name="Brodie E.L."/>
            <person name="Williams K.H."/>
            <person name="Hubbard S.S."/>
            <person name="Banfield J.F."/>
        </authorList>
    </citation>
    <scope>NUCLEOTIDE SEQUENCE [LARGE SCALE GENOMIC DNA]</scope>
</reference>
<keyword evidence="1" id="KW-0812">Transmembrane</keyword>
<feature type="transmembrane region" description="Helical" evidence="1">
    <location>
        <begin position="326"/>
        <end position="344"/>
    </location>
</feature>
<name>A0A1F4X6J9_UNCKA</name>
<keyword evidence="1" id="KW-1133">Transmembrane helix</keyword>
<proteinExistence type="predicted"/>
<feature type="transmembrane region" description="Helical" evidence="1">
    <location>
        <begin position="1149"/>
        <end position="1170"/>
    </location>
</feature>
<gene>
    <name evidence="2" type="ORF">A2619_04790</name>
</gene>
<evidence type="ECO:0000256" key="1">
    <source>
        <dbReference type="SAM" id="Phobius"/>
    </source>
</evidence>
<feature type="transmembrane region" description="Helical" evidence="1">
    <location>
        <begin position="393"/>
        <end position="412"/>
    </location>
</feature>
<sequence>MGLKRYQKLLILIPVLLLAWVTLVNTFPEGYIYTSGDFAQPVNIKNIFHHIYYTWNNRIGAGGEGGFFSWYPTLPYYLFLYLLPSMAGLTDSQILSFVFSMFLFLSYVSFFWMLRILFGKDKPLLQSFFSLLYALNLTTLYFFTYTWGFSHQVFLYIPLPLLIAYFYKYLRSPNLKSLAVYLILLGVSMVGFGNSAFFFALVIFMGLFTLALLLTGLVKVTKKFIASLLALGITSLLVICVWLMPTLVFVNEGITSLVSGVFDLKSWLDSQSADLLSIYMGMQRYPDFFPVKYGFKIWYVVGFLPIAMLLIFLTSQRKIKDESHKLSISILLVGVIFMLLLKKSQPPFGDLSMLLFKIPFIPALRSYEKVAIFMPFVFLTSLYGFIPERLKNSAIFLIFILFISTAPLPFYIGGIQKVYSINFAKKEDYLTADFSGLVKVPDAYKDVYDIVNSDPTVTKLQALPHSPLNTIAWVNYPKWKLIGVNPTENYFNRPTIAQNSSMYVLEDFNPTQSLNTLNIPPIWYVRMLPYFNVSDIIYHFDVEDGFIVQSGSKMEELERQNLIHSYFENDFIKMYKIDSAHTLPVFYAPERTKVINGKIAALPYIFSLDDYSVNQQFVLGKSAGVLNETDIDYIYYPVEEISPMDLSIEGFWSTDWKSPAADYNPYTIQYRLRVIKEELSLAKEKNPIRKIQLKLIHLNKRAYELSKYNLIDSHESVAAYTSSLDETIEMLSGIPTEARGRMYKGLVTTTQSYLLRHYSEYGTDPKLRELFANSLKKFQEWASEISDKNCSDFCYRFTVNKPDKYDILIDNKSFDKNVPNHTIDKLTVVTNNGNEVVRTVELNSLGQVNGNFIQIGSFEFEPGTPVRLNIKFHETPNLLIGEEWLEYKTFEEDTSGIKLRPQLFGAQPSKYKRIDSWISNTRYAVSFDYKLNSGKAAIALVEDIVGKSKEKKILDIEQIPTVRKILFDAVIDRDVSVISPNNDGWSTYKKTFTSSEDTVNGYLFIYGFSGKNNFSDIEIKNIKVQKVPDPKIIIRKFNASNQAKIHTPKIEFISINPTKYKLNITDIQSPFYLVFSESFSKEWQLYRHEENILSKTSILGELFETVGLDKVASDKHYIANGFSNGWLISDEYAKDGKLELIVEFNAQRLFYIGIVISTAIIGLSALYLIWVTVFNKLRKNNADKN</sequence>
<dbReference type="Proteomes" id="UP000176815">
    <property type="component" value="Unassembled WGS sequence"/>
</dbReference>
<evidence type="ECO:0000313" key="3">
    <source>
        <dbReference type="Proteomes" id="UP000176815"/>
    </source>
</evidence>
<feature type="transmembrane region" description="Helical" evidence="1">
    <location>
        <begin position="94"/>
        <end position="112"/>
    </location>
</feature>
<feature type="transmembrane region" description="Helical" evidence="1">
    <location>
        <begin position="124"/>
        <end position="143"/>
    </location>
</feature>
<dbReference type="AlphaFoldDB" id="A0A1F4X6J9"/>
<feature type="transmembrane region" description="Helical" evidence="1">
    <location>
        <begin position="149"/>
        <end position="167"/>
    </location>
</feature>
<feature type="transmembrane region" description="Helical" evidence="1">
    <location>
        <begin position="198"/>
        <end position="217"/>
    </location>
</feature>
<feature type="transmembrane region" description="Helical" evidence="1">
    <location>
        <begin position="370"/>
        <end position="386"/>
    </location>
</feature>
<organism evidence="2 3">
    <name type="scientific">candidate division WWE3 bacterium RIFOXYD1_FULL_39_9</name>
    <dbReference type="NCBI Taxonomy" id="1802649"/>
    <lineage>
        <taxon>Bacteria</taxon>
        <taxon>Katanobacteria</taxon>
    </lineage>
</organism>
<accession>A0A1F4X6J9</accession>
<feature type="transmembrane region" description="Helical" evidence="1">
    <location>
        <begin position="297"/>
        <end position="314"/>
    </location>
</feature>
<keyword evidence="1" id="KW-0472">Membrane</keyword>
<feature type="transmembrane region" description="Helical" evidence="1">
    <location>
        <begin position="224"/>
        <end position="244"/>
    </location>
</feature>
<protein>
    <submittedName>
        <fullName evidence="2">Uncharacterized protein</fullName>
    </submittedName>
</protein>
<dbReference type="EMBL" id="MEWG01000022">
    <property type="protein sequence ID" value="OGC77325.1"/>
    <property type="molecule type" value="Genomic_DNA"/>
</dbReference>
<evidence type="ECO:0000313" key="2">
    <source>
        <dbReference type="EMBL" id="OGC77325.1"/>
    </source>
</evidence>